<dbReference type="GO" id="GO:0016747">
    <property type="term" value="F:acyltransferase activity, transferring groups other than amino-acyl groups"/>
    <property type="evidence" value="ECO:0007669"/>
    <property type="project" value="InterPro"/>
</dbReference>
<keyword evidence="2" id="KW-0012">Acyltransferase</keyword>
<dbReference type="CDD" id="cd04301">
    <property type="entry name" value="NAT_SF"/>
    <property type="match status" value="1"/>
</dbReference>
<dbReference type="EMBL" id="BOPG01000047">
    <property type="protein sequence ID" value="GIJ59560.1"/>
    <property type="molecule type" value="Genomic_DNA"/>
</dbReference>
<dbReference type="InterPro" id="IPR000182">
    <property type="entry name" value="GNAT_dom"/>
</dbReference>
<organism evidence="4 5">
    <name type="scientific">Virgisporangium aurantiacum</name>
    <dbReference type="NCBI Taxonomy" id="175570"/>
    <lineage>
        <taxon>Bacteria</taxon>
        <taxon>Bacillati</taxon>
        <taxon>Actinomycetota</taxon>
        <taxon>Actinomycetes</taxon>
        <taxon>Micromonosporales</taxon>
        <taxon>Micromonosporaceae</taxon>
        <taxon>Virgisporangium</taxon>
    </lineage>
</organism>
<evidence type="ECO:0000256" key="1">
    <source>
        <dbReference type="ARBA" id="ARBA00022679"/>
    </source>
</evidence>
<dbReference type="PANTHER" id="PTHR43877">
    <property type="entry name" value="AMINOALKYLPHOSPHONATE N-ACETYLTRANSFERASE-RELATED-RELATED"/>
    <property type="match status" value="1"/>
</dbReference>
<feature type="domain" description="N-acetyltransferase" evidence="3">
    <location>
        <begin position="1"/>
        <end position="149"/>
    </location>
</feature>
<dbReference type="Proteomes" id="UP000612585">
    <property type="component" value="Unassembled WGS sequence"/>
</dbReference>
<comment type="caution">
    <text evidence="4">The sequence shown here is derived from an EMBL/GenBank/DDBJ whole genome shotgun (WGS) entry which is preliminary data.</text>
</comment>
<evidence type="ECO:0000256" key="2">
    <source>
        <dbReference type="ARBA" id="ARBA00023315"/>
    </source>
</evidence>
<sequence>MRRGSAEDAPALARMRWRWRVEERGQTPDVDRESFVDFFTHWVLDHLATHRPFVVEVDGALAGMAWLMLADRVPAPGLMYRRFADVQSVYVLPEHRNSGAGAKLMEAVLREARDRELEFVTVHSSERAVTMYQRAGFGHNPRWLEVRGR</sequence>
<dbReference type="InterPro" id="IPR050832">
    <property type="entry name" value="Bact_Acetyltransf"/>
</dbReference>
<evidence type="ECO:0000313" key="5">
    <source>
        <dbReference type="Proteomes" id="UP000612585"/>
    </source>
</evidence>
<dbReference type="InterPro" id="IPR016181">
    <property type="entry name" value="Acyl_CoA_acyltransferase"/>
</dbReference>
<keyword evidence="5" id="KW-1185">Reference proteome</keyword>
<evidence type="ECO:0000259" key="3">
    <source>
        <dbReference type="PROSITE" id="PS51186"/>
    </source>
</evidence>
<keyword evidence="1" id="KW-0808">Transferase</keyword>
<dbReference type="SUPFAM" id="SSF55729">
    <property type="entry name" value="Acyl-CoA N-acyltransferases (Nat)"/>
    <property type="match status" value="1"/>
</dbReference>
<dbReference type="AlphaFoldDB" id="A0A8J4E289"/>
<evidence type="ECO:0000313" key="4">
    <source>
        <dbReference type="EMBL" id="GIJ59560.1"/>
    </source>
</evidence>
<dbReference type="Pfam" id="PF00583">
    <property type="entry name" value="Acetyltransf_1"/>
    <property type="match status" value="1"/>
</dbReference>
<dbReference type="Gene3D" id="3.40.630.30">
    <property type="match status" value="1"/>
</dbReference>
<name>A0A8J4E289_9ACTN</name>
<gene>
    <name evidence="4" type="ORF">Vau01_070760</name>
</gene>
<dbReference type="PROSITE" id="PS51186">
    <property type="entry name" value="GNAT"/>
    <property type="match status" value="1"/>
</dbReference>
<proteinExistence type="predicted"/>
<dbReference type="PANTHER" id="PTHR43877:SF2">
    <property type="entry name" value="AMINOALKYLPHOSPHONATE N-ACETYLTRANSFERASE-RELATED"/>
    <property type="match status" value="1"/>
</dbReference>
<protein>
    <submittedName>
        <fullName evidence="4">N-acetyltransferase</fullName>
    </submittedName>
</protein>
<reference evidence="4" key="1">
    <citation type="submission" date="2021-01" db="EMBL/GenBank/DDBJ databases">
        <title>Whole genome shotgun sequence of Virgisporangium aurantiacum NBRC 16421.</title>
        <authorList>
            <person name="Komaki H."/>
            <person name="Tamura T."/>
        </authorList>
    </citation>
    <scope>NUCLEOTIDE SEQUENCE</scope>
    <source>
        <strain evidence="4">NBRC 16421</strain>
    </source>
</reference>
<accession>A0A8J4E289</accession>